<dbReference type="PANTHER" id="PTHR43031">
    <property type="entry name" value="FAD-DEPENDENT OXIDOREDUCTASE"/>
    <property type="match status" value="1"/>
</dbReference>
<reference evidence="2 3" key="2">
    <citation type="submission" date="2007-09" db="EMBL/GenBank/DDBJ databases">
        <authorList>
            <person name="Fulton L."/>
            <person name="Clifton S."/>
            <person name="Fulton B."/>
            <person name="Xu J."/>
            <person name="Minx P."/>
            <person name="Pepin K.H."/>
            <person name="Johnson M."/>
            <person name="Thiruvilangam P."/>
            <person name="Bhonagiri V."/>
            <person name="Nash W.E."/>
            <person name="Mardis E.R."/>
            <person name="Wilson R.K."/>
        </authorList>
    </citation>
    <scope>NUCLEOTIDE SEQUENCE [LARGE SCALE GENOMIC DNA]</scope>
    <source>
        <strain evidence="2 3">M21/2</strain>
    </source>
</reference>
<dbReference type="SUPFAM" id="SSF52821">
    <property type="entry name" value="Rhodanese/Cell cycle control phosphatase"/>
    <property type="match status" value="1"/>
</dbReference>
<dbReference type="InterPro" id="IPR001307">
    <property type="entry name" value="Thiosulphate_STrfase_CS"/>
</dbReference>
<dbReference type="InterPro" id="IPR036873">
    <property type="entry name" value="Rhodanese-like_dom_sf"/>
</dbReference>
<dbReference type="PROSITE" id="PS50206">
    <property type="entry name" value="RHODANESE_3"/>
    <property type="match status" value="1"/>
</dbReference>
<comment type="caution">
    <text evidence="2">The sequence shown here is derived from an EMBL/GenBank/DDBJ whole genome shotgun (WGS) entry which is preliminary data.</text>
</comment>
<name>A8SA72_9FIRM</name>
<dbReference type="Pfam" id="PF00581">
    <property type="entry name" value="Rhodanese"/>
    <property type="match status" value="1"/>
</dbReference>
<dbReference type="GO" id="GO:0004792">
    <property type="term" value="F:thiosulfate-cyanide sulfurtransferase activity"/>
    <property type="evidence" value="ECO:0007669"/>
    <property type="project" value="InterPro"/>
</dbReference>
<sequence length="118" mass="13035">MEQNLSLRSESMTEKITAADAIRLLDTGKAVAVDVREPDEYAVGHIPGAKLLPLGQVIDRAAEVLPDKNALWLVYCRTGRRSADAVQKLEALGYTHLRDLGGILSWPYEIEGDFEGHF</sequence>
<evidence type="ECO:0000259" key="1">
    <source>
        <dbReference type="PROSITE" id="PS50206"/>
    </source>
</evidence>
<evidence type="ECO:0000313" key="2">
    <source>
        <dbReference type="EMBL" id="EDP21948.1"/>
    </source>
</evidence>
<dbReference type="HOGENOM" id="CLU_089574_13_2_9"/>
<dbReference type="AlphaFoldDB" id="A8SA72"/>
<evidence type="ECO:0000313" key="3">
    <source>
        <dbReference type="Proteomes" id="UP000005945"/>
    </source>
</evidence>
<organism evidence="2 3">
    <name type="scientific">Faecalibacterium prausnitzii M21/2</name>
    <dbReference type="NCBI Taxonomy" id="411485"/>
    <lineage>
        <taxon>Bacteria</taxon>
        <taxon>Bacillati</taxon>
        <taxon>Bacillota</taxon>
        <taxon>Clostridia</taxon>
        <taxon>Eubacteriales</taxon>
        <taxon>Oscillospiraceae</taxon>
        <taxon>Faecalibacterium</taxon>
    </lineage>
</organism>
<dbReference type="EMBL" id="ABED02000024">
    <property type="protein sequence ID" value="EDP21948.1"/>
    <property type="molecule type" value="Genomic_DNA"/>
</dbReference>
<dbReference type="InterPro" id="IPR050229">
    <property type="entry name" value="GlpE_sulfurtransferase"/>
</dbReference>
<reference evidence="2 3" key="1">
    <citation type="submission" date="2007-09" db="EMBL/GenBank/DDBJ databases">
        <title>Draft genome sequence of Faecalibacterium prausnitzii M21/2.</title>
        <authorList>
            <person name="Sudarsanam P."/>
            <person name="Ley R."/>
            <person name="Guruge J."/>
            <person name="Turnbaugh P.J."/>
            <person name="Mahowald M."/>
            <person name="Liep D."/>
            <person name="Gordon J."/>
        </authorList>
    </citation>
    <scope>NUCLEOTIDE SEQUENCE [LARGE SCALE GENOMIC DNA]</scope>
    <source>
        <strain evidence="2 3">M21/2</strain>
    </source>
</reference>
<feature type="domain" description="Rhodanese" evidence="1">
    <location>
        <begin position="26"/>
        <end position="112"/>
    </location>
</feature>
<protein>
    <submittedName>
        <fullName evidence="2">Rhodanese-like protein</fullName>
    </submittedName>
</protein>
<dbReference type="CDD" id="cd00158">
    <property type="entry name" value="RHOD"/>
    <property type="match status" value="1"/>
</dbReference>
<dbReference type="InterPro" id="IPR001763">
    <property type="entry name" value="Rhodanese-like_dom"/>
</dbReference>
<dbReference type="Proteomes" id="UP000005945">
    <property type="component" value="Unassembled WGS sequence"/>
</dbReference>
<proteinExistence type="predicted"/>
<accession>A8SA72</accession>
<dbReference type="Gene3D" id="3.40.250.10">
    <property type="entry name" value="Rhodanese-like domain"/>
    <property type="match status" value="1"/>
</dbReference>
<gene>
    <name evidence="2" type="ORF">FAEPRAM212_01266</name>
</gene>
<dbReference type="PANTHER" id="PTHR43031:SF18">
    <property type="entry name" value="RHODANESE-RELATED SULFURTRANSFERASES"/>
    <property type="match status" value="1"/>
</dbReference>
<dbReference type="PROSITE" id="PS00380">
    <property type="entry name" value="RHODANESE_1"/>
    <property type="match status" value="1"/>
</dbReference>
<dbReference type="SMART" id="SM00450">
    <property type="entry name" value="RHOD"/>
    <property type="match status" value="1"/>
</dbReference>